<dbReference type="NCBIfam" id="TIGR00318">
    <property type="entry name" value="cyaB"/>
    <property type="match status" value="1"/>
</dbReference>
<dbReference type="EMBL" id="UINC01003682">
    <property type="protein sequence ID" value="SVA08394.1"/>
    <property type="molecule type" value="Genomic_DNA"/>
</dbReference>
<protein>
    <recommendedName>
        <fullName evidence="1">CYTH domain-containing protein</fullName>
    </recommendedName>
</protein>
<dbReference type="Pfam" id="PF01928">
    <property type="entry name" value="CYTH"/>
    <property type="match status" value="1"/>
</dbReference>
<dbReference type="PANTHER" id="PTHR21028">
    <property type="entry name" value="SI:CH211-156B7.4"/>
    <property type="match status" value="1"/>
</dbReference>
<dbReference type="SUPFAM" id="SSF55154">
    <property type="entry name" value="CYTH-like phosphatases"/>
    <property type="match status" value="1"/>
</dbReference>
<dbReference type="AlphaFoldDB" id="A0A381SYE5"/>
<dbReference type="InterPro" id="IPR008173">
    <property type="entry name" value="Adenylyl_cyclase_CyaB"/>
</dbReference>
<feature type="domain" description="CYTH" evidence="1">
    <location>
        <begin position="4"/>
        <end position="169"/>
    </location>
</feature>
<sequence length="187" mass="21291">MNRPLEREVKLRYSKPDEAREAILKTGARLMRRRRLQQDSLLDTDDGTLNRQDSTLRVRVESEQVTVTFKGPTIPSTMKLREELETPVGDGPTVLRMLERIGFTIAFRYEKYREEFRSGDDVIVAIDETPIGTFVELEGSAQGIEAFTVQLGRAQSDYITETYYELFMQTGNADTTASPHMIFGSVT</sequence>
<dbReference type="InterPro" id="IPR033469">
    <property type="entry name" value="CYTH-like_dom_sf"/>
</dbReference>
<accession>A0A381SYE5</accession>
<dbReference type="Gene3D" id="2.40.320.10">
    <property type="entry name" value="Hypothetical Protein Pfu-838710-001"/>
    <property type="match status" value="1"/>
</dbReference>
<name>A0A381SYE5_9ZZZZ</name>
<dbReference type="CDD" id="cd07890">
    <property type="entry name" value="CYTH-like_AC_IV-like"/>
    <property type="match status" value="1"/>
</dbReference>
<dbReference type="InterPro" id="IPR023577">
    <property type="entry name" value="CYTH_domain"/>
</dbReference>
<evidence type="ECO:0000313" key="2">
    <source>
        <dbReference type="EMBL" id="SVA08394.1"/>
    </source>
</evidence>
<reference evidence="2" key="1">
    <citation type="submission" date="2018-05" db="EMBL/GenBank/DDBJ databases">
        <authorList>
            <person name="Lanie J.A."/>
            <person name="Ng W.-L."/>
            <person name="Kazmierczak K.M."/>
            <person name="Andrzejewski T.M."/>
            <person name="Davidsen T.M."/>
            <person name="Wayne K.J."/>
            <person name="Tettelin H."/>
            <person name="Glass J.I."/>
            <person name="Rusch D."/>
            <person name="Podicherti R."/>
            <person name="Tsui H.-C.T."/>
            <person name="Winkler M.E."/>
        </authorList>
    </citation>
    <scope>NUCLEOTIDE SEQUENCE</scope>
</reference>
<dbReference type="PANTHER" id="PTHR21028:SF2">
    <property type="entry name" value="CYTH DOMAIN-CONTAINING PROTEIN"/>
    <property type="match status" value="1"/>
</dbReference>
<dbReference type="SMART" id="SM01118">
    <property type="entry name" value="CYTH"/>
    <property type="match status" value="1"/>
</dbReference>
<organism evidence="2">
    <name type="scientific">marine metagenome</name>
    <dbReference type="NCBI Taxonomy" id="408172"/>
    <lineage>
        <taxon>unclassified sequences</taxon>
        <taxon>metagenomes</taxon>
        <taxon>ecological metagenomes</taxon>
    </lineage>
</organism>
<dbReference type="PROSITE" id="PS51707">
    <property type="entry name" value="CYTH"/>
    <property type="match status" value="1"/>
</dbReference>
<proteinExistence type="predicted"/>
<evidence type="ECO:0000259" key="1">
    <source>
        <dbReference type="PROSITE" id="PS51707"/>
    </source>
</evidence>
<gene>
    <name evidence="2" type="ORF">METZ01_LOCUS61248</name>
</gene>